<proteinExistence type="predicted"/>
<comment type="caution">
    <text evidence="2">The sequence shown here is derived from an EMBL/GenBank/DDBJ whole genome shotgun (WGS) entry which is preliminary data.</text>
</comment>
<dbReference type="GeneID" id="64664662"/>
<accession>A0AAD4HIV3</accession>
<feature type="transmembrane region" description="Helical" evidence="1">
    <location>
        <begin position="12"/>
        <end position="34"/>
    </location>
</feature>
<reference evidence="2" key="1">
    <citation type="journal article" date="2020" name="New Phytol.">
        <title>Comparative genomics reveals dynamic genome evolution in host specialist ectomycorrhizal fungi.</title>
        <authorList>
            <person name="Lofgren L.A."/>
            <person name="Nguyen N.H."/>
            <person name="Vilgalys R."/>
            <person name="Ruytinx J."/>
            <person name="Liao H.L."/>
            <person name="Branco S."/>
            <person name="Kuo A."/>
            <person name="LaButti K."/>
            <person name="Lipzen A."/>
            <person name="Andreopoulos W."/>
            <person name="Pangilinan J."/>
            <person name="Riley R."/>
            <person name="Hundley H."/>
            <person name="Na H."/>
            <person name="Barry K."/>
            <person name="Grigoriev I.V."/>
            <person name="Stajich J.E."/>
            <person name="Kennedy P.G."/>
        </authorList>
    </citation>
    <scope>NUCLEOTIDE SEQUENCE</scope>
    <source>
        <strain evidence="2">FC203</strain>
    </source>
</reference>
<dbReference type="EMBL" id="JABBWK010000041">
    <property type="protein sequence ID" value="KAG1898137.1"/>
    <property type="molecule type" value="Genomic_DNA"/>
</dbReference>
<sequence length="774" mass="89198">MLVLPRLPPMHLFPFHYIFLQNKALLPIGLFVLWISSEILVDHNKSETPVDIDIHLAFTEAIKLFIAFGLYFWKQRYFRYDSLNPCRHDNEDQPLDNIDIPLECSYEPFTPRNVRLNELPQRLCPRSSPSLGGARSSLSILGISTLYAIRAYVISRSREHIDPLAPYLVIPAANLCSLFVLRAFFCRTYAPQLWYAALLQFSGVFIVWSGLIDRSSDLPYLSLLASALSISFSDTLVDIVYKSHHPSFFDAINLLIFAAGFFAHLLFYIFRIAFLGTRSHGFGSHADPIALALSCLSEAGRDIFVFYAIYYYDIVLESIVTALASTVVFFSLTAGFLNEPGVFIGCLLTLTAAGIYVSSIRQTTEEDVESECVTRPCYPVVFAAVLVGYMLYVSFTMTHENEWTTRTPEPQWGFTSELESKPGDCHRRPLPFHSHRKTLENYDRFNNILLIVFFSHARYGANLDYHREVYSDYFPNILYIGPASREDSGFDHSYDVFVDSYHSDEDLTDPSYYKMAGRMAHHMLYTALQEQDCYDGYLWVPFDTLLNIPRLEKFDRELFWYHSPWGLPVFNPAQDNSLGLGLHAPPANVSPDPSINLTETWRGWGSDWWWGDPHVGVGVCMEAFWKVPMHLRERLAAFTNGETRLIGGSADTMYIPGRHRRIFMEVLSLFLETTCFLEIAVPTTLHLVAPRHEPILFVDHWWIYQPPFNASFVRQQWEEGYEVDTFHTFHWGERDADNVWRANYENVVDIRRLLRESAERQQVIFPVRNETQAK</sequence>
<name>A0AAD4HIV3_9AGAM</name>
<feature type="transmembrane region" description="Helical" evidence="1">
    <location>
        <begin position="248"/>
        <end position="269"/>
    </location>
</feature>
<keyword evidence="1" id="KW-0472">Membrane</keyword>
<dbReference type="InterPro" id="IPR005049">
    <property type="entry name" value="STL-like"/>
</dbReference>
<feature type="transmembrane region" description="Helical" evidence="1">
    <location>
        <begin position="164"/>
        <end position="181"/>
    </location>
</feature>
<dbReference type="RefSeq" id="XP_041223713.1">
    <property type="nucleotide sequence ID" value="XM_041370364.1"/>
</dbReference>
<dbReference type="Proteomes" id="UP001195769">
    <property type="component" value="Unassembled WGS sequence"/>
</dbReference>
<feature type="transmembrane region" description="Helical" evidence="1">
    <location>
        <begin position="132"/>
        <end position="152"/>
    </location>
</feature>
<keyword evidence="3" id="KW-1185">Reference proteome</keyword>
<evidence type="ECO:0000313" key="3">
    <source>
        <dbReference type="Proteomes" id="UP001195769"/>
    </source>
</evidence>
<gene>
    <name evidence="2" type="ORF">F5891DRAFT_1279590</name>
</gene>
<feature type="transmembrane region" description="Helical" evidence="1">
    <location>
        <begin position="342"/>
        <end position="360"/>
    </location>
</feature>
<dbReference type="AlphaFoldDB" id="A0AAD4HIV3"/>
<protein>
    <submittedName>
        <fullName evidence="2">Uncharacterized protein</fullName>
    </submittedName>
</protein>
<feature type="transmembrane region" description="Helical" evidence="1">
    <location>
        <begin position="372"/>
        <end position="392"/>
    </location>
</feature>
<keyword evidence="1" id="KW-1133">Transmembrane helix</keyword>
<dbReference type="PANTHER" id="PTHR31362:SF0">
    <property type="entry name" value="EXOSTOSIN DOMAIN-CONTAINING PROTEIN-RELATED"/>
    <property type="match status" value="1"/>
</dbReference>
<dbReference type="PANTHER" id="PTHR31362">
    <property type="entry name" value="GLYCOSYLTRANSFERASE STELLO1-RELATED"/>
    <property type="match status" value="1"/>
</dbReference>
<evidence type="ECO:0000313" key="2">
    <source>
        <dbReference type="EMBL" id="KAG1898137.1"/>
    </source>
</evidence>
<organism evidence="2 3">
    <name type="scientific">Suillus fuscotomentosus</name>
    <dbReference type="NCBI Taxonomy" id="1912939"/>
    <lineage>
        <taxon>Eukaryota</taxon>
        <taxon>Fungi</taxon>
        <taxon>Dikarya</taxon>
        <taxon>Basidiomycota</taxon>
        <taxon>Agaricomycotina</taxon>
        <taxon>Agaricomycetes</taxon>
        <taxon>Agaricomycetidae</taxon>
        <taxon>Boletales</taxon>
        <taxon>Suillineae</taxon>
        <taxon>Suillaceae</taxon>
        <taxon>Suillus</taxon>
    </lineage>
</organism>
<keyword evidence="1" id="KW-0812">Transmembrane</keyword>
<feature type="transmembrane region" description="Helical" evidence="1">
    <location>
        <begin position="193"/>
        <end position="212"/>
    </location>
</feature>
<feature type="transmembrane region" description="Helical" evidence="1">
    <location>
        <begin position="319"/>
        <end position="336"/>
    </location>
</feature>
<evidence type="ECO:0000256" key="1">
    <source>
        <dbReference type="SAM" id="Phobius"/>
    </source>
</evidence>
<feature type="transmembrane region" description="Helical" evidence="1">
    <location>
        <begin position="54"/>
        <end position="73"/>
    </location>
</feature>